<dbReference type="PANTHER" id="PTHR31305">
    <property type="entry name" value="SNARE-ASSOCIATED PROTEIN SNAPIN"/>
    <property type="match status" value="1"/>
</dbReference>
<comment type="similarity">
    <text evidence="1">Belongs to the SNAPIN family.</text>
</comment>
<dbReference type="PhylomeDB" id="B3RN86"/>
<gene>
    <name evidence="4" type="ORF">TRIADDRAFT_63619</name>
</gene>
<dbReference type="GO" id="GO:0030141">
    <property type="term" value="C:secretory granule"/>
    <property type="evidence" value="ECO:0000318"/>
    <property type="project" value="GO_Central"/>
</dbReference>
<dbReference type="InParanoid" id="B3RN86"/>
<dbReference type="FunCoup" id="B3RN86">
    <property type="interactions" value="1074"/>
</dbReference>
<evidence type="ECO:0000313" key="5">
    <source>
        <dbReference type="Proteomes" id="UP000009022"/>
    </source>
</evidence>
<proteinExistence type="inferred from homology"/>
<dbReference type="GeneID" id="6750459"/>
<dbReference type="AlphaFoldDB" id="B3RN86"/>
<dbReference type="GO" id="GO:0007040">
    <property type="term" value="P:lysosome organization"/>
    <property type="evidence" value="ECO:0000318"/>
    <property type="project" value="GO_Central"/>
</dbReference>
<dbReference type="InterPro" id="IPR017246">
    <property type="entry name" value="Snapin"/>
</dbReference>
<dbReference type="OMA" id="IRRNTAK"/>
<dbReference type="HOGENOM" id="CLU_124640_0_1_1"/>
<organism evidence="4 5">
    <name type="scientific">Trichoplax adhaerens</name>
    <name type="common">Trichoplax reptans</name>
    <dbReference type="NCBI Taxonomy" id="10228"/>
    <lineage>
        <taxon>Eukaryota</taxon>
        <taxon>Metazoa</taxon>
        <taxon>Placozoa</taxon>
        <taxon>Uniplacotomia</taxon>
        <taxon>Trichoplacea</taxon>
        <taxon>Trichoplacidae</taxon>
        <taxon>Trichoplax</taxon>
    </lineage>
</organism>
<dbReference type="RefSeq" id="XP_002109812.1">
    <property type="nucleotide sequence ID" value="XM_002109776.1"/>
</dbReference>
<reference evidence="4 5" key="1">
    <citation type="journal article" date="2008" name="Nature">
        <title>The Trichoplax genome and the nature of placozoans.</title>
        <authorList>
            <person name="Srivastava M."/>
            <person name="Begovic E."/>
            <person name="Chapman J."/>
            <person name="Putnam N.H."/>
            <person name="Hellsten U."/>
            <person name="Kawashima T."/>
            <person name="Kuo A."/>
            <person name="Mitros T."/>
            <person name="Salamov A."/>
            <person name="Carpenter M.L."/>
            <person name="Signorovitch A.Y."/>
            <person name="Moreno M.A."/>
            <person name="Kamm K."/>
            <person name="Grimwood J."/>
            <person name="Schmutz J."/>
            <person name="Shapiro H."/>
            <person name="Grigoriev I.V."/>
            <person name="Buss L.W."/>
            <person name="Schierwater B."/>
            <person name="Dellaporta S.L."/>
            <person name="Rokhsar D.S."/>
        </authorList>
    </citation>
    <scope>NUCLEOTIDE SEQUENCE [LARGE SCALE GENOMIC DNA]</scope>
    <source>
        <strain evidence="4 5">Grell-BS-1999</strain>
    </source>
</reference>
<dbReference type="PANTHER" id="PTHR31305:SF2">
    <property type="entry name" value="SNARE-ASSOCIATED PROTEIN SNAPIN"/>
    <property type="match status" value="1"/>
</dbReference>
<evidence type="ECO:0000256" key="3">
    <source>
        <dbReference type="ARBA" id="ARBA00033330"/>
    </source>
</evidence>
<dbReference type="GO" id="GO:0006886">
    <property type="term" value="P:intracellular protein transport"/>
    <property type="evidence" value="ECO:0007669"/>
    <property type="project" value="InterPro"/>
</dbReference>
<dbReference type="GO" id="GO:0000149">
    <property type="term" value="F:SNARE binding"/>
    <property type="evidence" value="ECO:0000318"/>
    <property type="project" value="GO_Central"/>
</dbReference>
<sequence>MDASKNDALERHDNLSDGIFNLLHPILERLNGKLENVRATQSLLDENILRLIVDLRELHKLQDIPIPLDSYIKRLQLAKRKVSSVNTILQNSKDRLEKLHQNIATETRKKKNLT</sequence>
<dbReference type="Proteomes" id="UP000009022">
    <property type="component" value="Unassembled WGS sequence"/>
</dbReference>
<evidence type="ECO:0000313" key="4">
    <source>
        <dbReference type="EMBL" id="EDV27978.1"/>
    </source>
</evidence>
<dbReference type="OrthoDB" id="5399166at2759"/>
<evidence type="ECO:0000256" key="1">
    <source>
        <dbReference type="ARBA" id="ARBA00006111"/>
    </source>
</evidence>
<dbReference type="EMBL" id="DS985242">
    <property type="protein sequence ID" value="EDV27978.1"/>
    <property type="molecule type" value="Genomic_DNA"/>
</dbReference>
<accession>B3RN86</accession>
<dbReference type="STRING" id="10228.B3RN86"/>
<name>B3RN86_TRIAD</name>
<protein>
    <recommendedName>
        <fullName evidence="3">Biogenesis of lysosome-related organelles complex 1 subunit 7</fullName>
    </recommendedName>
</protein>
<dbReference type="GO" id="GO:0032418">
    <property type="term" value="P:lysosome localization"/>
    <property type="evidence" value="ECO:0000318"/>
    <property type="project" value="GO_Central"/>
</dbReference>
<evidence type="ECO:0000256" key="2">
    <source>
        <dbReference type="ARBA" id="ARBA00023054"/>
    </source>
</evidence>
<keyword evidence="2" id="KW-0175">Coiled coil</keyword>
<dbReference type="GO" id="GO:0031083">
    <property type="term" value="C:BLOC-1 complex"/>
    <property type="evidence" value="ECO:0007669"/>
    <property type="project" value="InterPro"/>
</dbReference>
<keyword evidence="5" id="KW-1185">Reference proteome</keyword>
<dbReference type="GO" id="GO:0008333">
    <property type="term" value="P:endosome to lysosome transport"/>
    <property type="evidence" value="ECO:0000318"/>
    <property type="project" value="GO_Central"/>
</dbReference>
<dbReference type="Pfam" id="PF14712">
    <property type="entry name" value="Snapin_Pallidin"/>
    <property type="match status" value="1"/>
</dbReference>
<dbReference type="CTD" id="6750459"/>
<dbReference type="KEGG" id="tad:TRIADDRAFT_63619"/>
<dbReference type="InterPro" id="IPR028119">
    <property type="entry name" value="Snapin/Pallidin/Snn1"/>
</dbReference>